<evidence type="ECO:0000256" key="5">
    <source>
        <dbReference type="ARBA" id="ARBA00023136"/>
    </source>
</evidence>
<comment type="subcellular location">
    <subcellularLocation>
        <location evidence="1">Membrane</location>
        <topology evidence="1">Multi-pass membrane protein</topology>
    </subcellularLocation>
</comment>
<evidence type="ECO:0008006" key="10">
    <source>
        <dbReference type="Google" id="ProtNLM"/>
    </source>
</evidence>
<dbReference type="PANTHER" id="PTHR45649">
    <property type="entry name" value="AMINO-ACID PERMEASE BAT1"/>
    <property type="match status" value="1"/>
</dbReference>
<dbReference type="Proteomes" id="UP000270230">
    <property type="component" value="Unassembled WGS sequence"/>
</dbReference>
<feature type="transmembrane region" description="Helical" evidence="7">
    <location>
        <begin position="338"/>
        <end position="363"/>
    </location>
</feature>
<protein>
    <recommendedName>
        <fullName evidence="10">Amino acid permease/ SLC12A domain-containing protein</fullName>
    </recommendedName>
</protein>
<evidence type="ECO:0000256" key="1">
    <source>
        <dbReference type="ARBA" id="ARBA00004141"/>
    </source>
</evidence>
<dbReference type="OrthoDB" id="3257095at2759"/>
<feature type="region of interest" description="Disordered" evidence="6">
    <location>
        <begin position="1"/>
        <end position="54"/>
    </location>
</feature>
<proteinExistence type="predicted"/>
<keyword evidence="4 7" id="KW-1133">Transmembrane helix</keyword>
<evidence type="ECO:0000256" key="4">
    <source>
        <dbReference type="ARBA" id="ARBA00022989"/>
    </source>
</evidence>
<feature type="transmembrane region" description="Helical" evidence="7">
    <location>
        <begin position="537"/>
        <end position="556"/>
    </location>
</feature>
<reference evidence="8 9" key="1">
    <citation type="journal article" date="2018" name="BMC Genomics">
        <title>Genomic evidence for intraspecific hybridization in a clonal and extremely halotolerant yeast.</title>
        <authorList>
            <person name="Gostincar C."/>
            <person name="Stajich J.E."/>
            <person name="Zupancic J."/>
            <person name="Zalar P."/>
            <person name="Gunde-Cimerman N."/>
        </authorList>
    </citation>
    <scope>NUCLEOTIDE SEQUENCE [LARGE SCALE GENOMIC DNA]</scope>
    <source>
        <strain evidence="8 9">EXF-151</strain>
    </source>
</reference>
<feature type="compositionally biased region" description="Polar residues" evidence="6">
    <location>
        <begin position="14"/>
        <end position="23"/>
    </location>
</feature>
<dbReference type="Pfam" id="PF13520">
    <property type="entry name" value="AA_permease_2"/>
    <property type="match status" value="1"/>
</dbReference>
<feature type="transmembrane region" description="Helical" evidence="7">
    <location>
        <begin position="224"/>
        <end position="241"/>
    </location>
</feature>
<feature type="compositionally biased region" description="Pro residues" evidence="6">
    <location>
        <begin position="1"/>
        <end position="11"/>
    </location>
</feature>
<keyword evidence="5 7" id="KW-0472">Membrane</keyword>
<accession>A0A3M7CK97</accession>
<keyword evidence="2" id="KW-0813">Transport</keyword>
<feature type="transmembrane region" description="Helical" evidence="7">
    <location>
        <begin position="68"/>
        <end position="90"/>
    </location>
</feature>
<evidence type="ECO:0000256" key="6">
    <source>
        <dbReference type="SAM" id="MobiDB-lite"/>
    </source>
</evidence>
<organism evidence="8 9">
    <name type="scientific">Hortaea werneckii</name>
    <name type="common">Black yeast</name>
    <name type="synonym">Cladosporium werneckii</name>
    <dbReference type="NCBI Taxonomy" id="91943"/>
    <lineage>
        <taxon>Eukaryota</taxon>
        <taxon>Fungi</taxon>
        <taxon>Dikarya</taxon>
        <taxon>Ascomycota</taxon>
        <taxon>Pezizomycotina</taxon>
        <taxon>Dothideomycetes</taxon>
        <taxon>Dothideomycetidae</taxon>
        <taxon>Mycosphaerellales</taxon>
        <taxon>Teratosphaeriaceae</taxon>
        <taxon>Hortaea</taxon>
    </lineage>
</organism>
<evidence type="ECO:0000256" key="3">
    <source>
        <dbReference type="ARBA" id="ARBA00022692"/>
    </source>
</evidence>
<comment type="caution">
    <text evidence="8">The sequence shown here is derived from an EMBL/GenBank/DDBJ whole genome shotgun (WGS) entry which is preliminary data.</text>
</comment>
<dbReference type="Gene3D" id="1.20.1740.10">
    <property type="entry name" value="Amino acid/polyamine transporter I"/>
    <property type="match status" value="1"/>
</dbReference>
<dbReference type="GO" id="GO:0016020">
    <property type="term" value="C:membrane"/>
    <property type="evidence" value="ECO:0007669"/>
    <property type="project" value="UniProtKB-SubCell"/>
</dbReference>
<feature type="transmembrane region" description="Helical" evidence="7">
    <location>
        <begin position="96"/>
        <end position="119"/>
    </location>
</feature>
<dbReference type="PIRSF" id="PIRSF006060">
    <property type="entry name" value="AA_transporter"/>
    <property type="match status" value="1"/>
</dbReference>
<evidence type="ECO:0000256" key="7">
    <source>
        <dbReference type="SAM" id="Phobius"/>
    </source>
</evidence>
<name>A0A3M7CK97_HORWE</name>
<dbReference type="InterPro" id="IPR002293">
    <property type="entry name" value="AA/rel_permease1"/>
</dbReference>
<feature type="transmembrane region" description="Helical" evidence="7">
    <location>
        <begin position="506"/>
        <end position="525"/>
    </location>
</feature>
<dbReference type="PANTHER" id="PTHR45649:SF2">
    <property type="entry name" value="ACID PERMEASE, PUTATIVE-RELATED"/>
    <property type="match status" value="1"/>
</dbReference>
<dbReference type="GO" id="GO:0022857">
    <property type="term" value="F:transmembrane transporter activity"/>
    <property type="evidence" value="ECO:0007669"/>
    <property type="project" value="InterPro"/>
</dbReference>
<gene>
    <name evidence="8" type="ORF">D0865_05994</name>
</gene>
<feature type="transmembrane region" description="Helical" evidence="7">
    <location>
        <begin position="248"/>
        <end position="269"/>
    </location>
</feature>
<feature type="transmembrane region" description="Helical" evidence="7">
    <location>
        <begin position="383"/>
        <end position="408"/>
    </location>
</feature>
<sequence length="574" mass="61588">MAPSNKPPNPPSSTILELNSKSNPGDPFPLDTTTTSPLPKDATGRPTGTANDYTDMHRLGRTQELRRTFRSLSVLGLAVTTMSSWVALLVTSRFSLINGGLAGSVWVFFATWICTGTLVGSLAEMASMAPTSGGHIMKFGERATVKGEEKEENISLTSQRIRYHWVSEFAPKSQQHFLSFLVGWLAALGWQALIATTAYAASVLILALAALYHPAYLPQNWHQSLLMIGIGCLGTLANTFGARKLPRLEYVVLAVHIVGFFCILIPLWVVRPLGEKASAGEVFGSFSNLGGWETLGTACYVGSITATGAFAGSDAAVHLAEETRDASRSVPRMMVGTVLLNGAMGFVMIITFAFCITDLDAVVSSESPFPFVDVFLSATGSRAGTVCMTLIPIILSVCTSLNAIAAASRQAWALGRDQALPFSPWFRKIVTIGTPIPLNSILFSLTILIILALINIGSTAALNTIIALLTSATSFSYALSISCMLLKRLRGQPLPPARFSMGRYSVPVNVFAVGYIITAAVASFFPVSVPVDAVSMNWSVVVFGGVLCIACVDYVFRGRKHYVAPVQHVEKEWD</sequence>
<keyword evidence="3 7" id="KW-0812">Transmembrane</keyword>
<feature type="transmembrane region" description="Helical" evidence="7">
    <location>
        <begin position="429"/>
        <end position="454"/>
    </location>
</feature>
<evidence type="ECO:0000313" key="9">
    <source>
        <dbReference type="Proteomes" id="UP000270230"/>
    </source>
</evidence>
<evidence type="ECO:0000256" key="2">
    <source>
        <dbReference type="ARBA" id="ARBA00022448"/>
    </source>
</evidence>
<dbReference type="AlphaFoldDB" id="A0A3M7CK97"/>
<dbReference type="EMBL" id="QWIN01000419">
    <property type="protein sequence ID" value="RMY52066.1"/>
    <property type="molecule type" value="Genomic_DNA"/>
</dbReference>
<feature type="transmembrane region" description="Helical" evidence="7">
    <location>
        <begin position="181"/>
        <end position="212"/>
    </location>
</feature>
<evidence type="ECO:0000313" key="8">
    <source>
        <dbReference type="EMBL" id="RMY52066.1"/>
    </source>
</evidence>
<feature type="transmembrane region" description="Helical" evidence="7">
    <location>
        <begin position="460"/>
        <end position="486"/>
    </location>
</feature>
<dbReference type="VEuPathDB" id="FungiDB:BTJ68_00538"/>
<feature type="transmembrane region" description="Helical" evidence="7">
    <location>
        <begin position="295"/>
        <end position="317"/>
    </location>
</feature>